<dbReference type="PANTHER" id="PTHR35733">
    <property type="entry name" value="OS02G0307800 PROTEIN"/>
    <property type="match status" value="1"/>
</dbReference>
<protein>
    <submittedName>
        <fullName evidence="3">Uncharacterized protein</fullName>
    </submittedName>
</protein>
<dbReference type="PANTHER" id="PTHR35733:SF1">
    <property type="entry name" value="OS02G0307800 PROTEIN"/>
    <property type="match status" value="1"/>
</dbReference>
<dbReference type="GO" id="GO:0009535">
    <property type="term" value="C:chloroplast thylakoid membrane"/>
    <property type="evidence" value="ECO:0007669"/>
    <property type="project" value="TreeGrafter"/>
</dbReference>
<feature type="compositionally biased region" description="Basic and acidic residues" evidence="1">
    <location>
        <begin position="255"/>
        <end position="264"/>
    </location>
</feature>
<keyword evidence="2" id="KW-0472">Membrane</keyword>
<feature type="region of interest" description="Disordered" evidence="1">
    <location>
        <begin position="1"/>
        <end position="29"/>
    </location>
</feature>
<dbReference type="InterPro" id="IPR021434">
    <property type="entry name" value="DUF3082"/>
</dbReference>
<evidence type="ECO:0000256" key="1">
    <source>
        <dbReference type="SAM" id="MobiDB-lite"/>
    </source>
</evidence>
<feature type="region of interest" description="Disordered" evidence="1">
    <location>
        <begin position="57"/>
        <end position="92"/>
    </location>
</feature>
<evidence type="ECO:0000256" key="2">
    <source>
        <dbReference type="SAM" id="Phobius"/>
    </source>
</evidence>
<dbReference type="Proteomes" id="UP000886520">
    <property type="component" value="Chromosome 11"/>
</dbReference>
<feature type="region of interest" description="Disordered" evidence="1">
    <location>
        <begin position="253"/>
        <end position="279"/>
    </location>
</feature>
<feature type="transmembrane region" description="Helical" evidence="2">
    <location>
        <begin position="104"/>
        <end position="124"/>
    </location>
</feature>
<dbReference type="Pfam" id="PF11282">
    <property type="entry name" value="DUF3082"/>
    <property type="match status" value="1"/>
</dbReference>
<gene>
    <name evidence="3" type="ORF">GOP47_0011158</name>
</gene>
<reference evidence="3" key="1">
    <citation type="submission" date="2021-01" db="EMBL/GenBank/DDBJ databases">
        <title>Adiantum capillus-veneris genome.</title>
        <authorList>
            <person name="Fang Y."/>
            <person name="Liao Q."/>
        </authorList>
    </citation>
    <scope>NUCLEOTIDE SEQUENCE</scope>
    <source>
        <strain evidence="3">H3</strain>
        <tissue evidence="3">Leaf</tissue>
    </source>
</reference>
<evidence type="ECO:0000313" key="3">
    <source>
        <dbReference type="EMBL" id="KAI5073145.1"/>
    </source>
</evidence>
<dbReference type="OrthoDB" id="5296at2759"/>
<dbReference type="AlphaFoldDB" id="A0A9D4USM7"/>
<keyword evidence="2" id="KW-1133">Transmembrane helix</keyword>
<dbReference type="EMBL" id="JABFUD020000011">
    <property type="protein sequence ID" value="KAI5073145.1"/>
    <property type="molecule type" value="Genomic_DNA"/>
</dbReference>
<accession>A0A9D4USM7</accession>
<proteinExistence type="predicted"/>
<keyword evidence="2" id="KW-0812">Transmembrane</keyword>
<comment type="caution">
    <text evidence="3">The sequence shown here is derived from an EMBL/GenBank/DDBJ whole genome shotgun (WGS) entry which is preliminary data.</text>
</comment>
<evidence type="ECO:0000313" key="4">
    <source>
        <dbReference type="Proteomes" id="UP000886520"/>
    </source>
</evidence>
<sequence>MGASVGTAPWSLGVSLTGQPALRHSSRSRPLVSVPLSLSFPRLVTAAAAAAATSQVAADAPPASSPPLASPPSPSSVEDEEGGPIQLPDSGDPLSFTSEKITPLQSAASILLTGIIAVLLYRSLRRRMKLAKEMKVRSTGLENINEAPKNASVVIEKTEKTMAKAPLTAWQTFQGAVIAGAIAFVLYRFATYVEAGFALKPVSNVYTIRQLTITVRTILNGMCYLATFVFAANSLGLSVYTLQLLLNLGSNETTQKGDDKRLADQDPVQTDTLEEVTKE</sequence>
<feature type="transmembrane region" description="Helical" evidence="2">
    <location>
        <begin position="167"/>
        <end position="190"/>
    </location>
</feature>
<keyword evidence="4" id="KW-1185">Reference proteome</keyword>
<feature type="compositionally biased region" description="Pro residues" evidence="1">
    <location>
        <begin position="63"/>
        <end position="74"/>
    </location>
</feature>
<organism evidence="3 4">
    <name type="scientific">Adiantum capillus-veneris</name>
    <name type="common">Maidenhair fern</name>
    <dbReference type="NCBI Taxonomy" id="13818"/>
    <lineage>
        <taxon>Eukaryota</taxon>
        <taxon>Viridiplantae</taxon>
        <taxon>Streptophyta</taxon>
        <taxon>Embryophyta</taxon>
        <taxon>Tracheophyta</taxon>
        <taxon>Polypodiopsida</taxon>
        <taxon>Polypodiidae</taxon>
        <taxon>Polypodiales</taxon>
        <taxon>Pteridineae</taxon>
        <taxon>Pteridaceae</taxon>
        <taxon>Vittarioideae</taxon>
        <taxon>Adiantum</taxon>
    </lineage>
</organism>
<name>A0A9D4USM7_ADICA</name>
<feature type="transmembrane region" description="Helical" evidence="2">
    <location>
        <begin position="224"/>
        <end position="246"/>
    </location>
</feature>